<proteinExistence type="predicted"/>
<feature type="domain" description="Phage capsid-like C-terminal" evidence="3">
    <location>
        <begin position="118"/>
        <end position="367"/>
    </location>
</feature>
<evidence type="ECO:0000259" key="3">
    <source>
        <dbReference type="Pfam" id="PF05065"/>
    </source>
</evidence>
<dbReference type="Gene3D" id="3.30.2320.10">
    <property type="entry name" value="hypothetical protein PF0899 domain"/>
    <property type="match status" value="1"/>
</dbReference>
<keyword evidence="2" id="KW-0175">Coiled coil</keyword>
<organism evidence="4 5">
    <name type="scientific">Macrococcus caseolyticus (strain JCSC5402)</name>
    <name type="common">Macrococcoides caseolyticum</name>
    <dbReference type="NCBI Taxonomy" id="458233"/>
    <lineage>
        <taxon>Bacteria</taxon>
        <taxon>Bacillati</taxon>
        <taxon>Bacillota</taxon>
        <taxon>Bacilli</taxon>
        <taxon>Bacillales</taxon>
        <taxon>Staphylococcaceae</taxon>
        <taxon>Macrococcoides</taxon>
    </lineage>
</organism>
<name>B9E7R3_MACCJ</name>
<accession>B9E7R3</accession>
<dbReference type="EMBL" id="AP009484">
    <property type="protein sequence ID" value="BAH18231.1"/>
    <property type="molecule type" value="Genomic_DNA"/>
</dbReference>
<dbReference type="AlphaFoldDB" id="B9E7R3"/>
<dbReference type="KEGG" id="mcl:MCCL_1524"/>
<dbReference type="NCBIfam" id="TIGR01554">
    <property type="entry name" value="major_cap_HK97"/>
    <property type="match status" value="1"/>
</dbReference>
<evidence type="ECO:0000313" key="4">
    <source>
        <dbReference type="EMBL" id="BAH18231.1"/>
    </source>
</evidence>
<dbReference type="InterPro" id="IPR024455">
    <property type="entry name" value="Phage_capsid"/>
</dbReference>
<evidence type="ECO:0000313" key="5">
    <source>
        <dbReference type="Proteomes" id="UP000001383"/>
    </source>
</evidence>
<dbReference type="HOGENOM" id="CLU_029522_0_0_9"/>
<dbReference type="Proteomes" id="UP000001383">
    <property type="component" value="Chromosome"/>
</dbReference>
<evidence type="ECO:0000256" key="2">
    <source>
        <dbReference type="SAM" id="Coils"/>
    </source>
</evidence>
<reference evidence="4 5" key="1">
    <citation type="journal article" date="2009" name="J. Bacteriol.">
        <title>Complete genome sequence of Macrococcus caseolyticus strain JCSCS5402, reflecting the ancestral genome of the human-pathogenic staphylococci.</title>
        <authorList>
            <person name="Baba T."/>
            <person name="Kuwahara-Arai K."/>
            <person name="Uchiyama I."/>
            <person name="Takeuchi F."/>
            <person name="Ito T."/>
            <person name="Hiramatsu K."/>
        </authorList>
    </citation>
    <scope>NUCLEOTIDE SEQUENCE [LARGE SCALE GENOMIC DNA]</scope>
    <source>
        <strain evidence="4 5">JCSC5402</strain>
    </source>
</reference>
<sequence length="377" mass="42084">MDKLEKETKLTELNDKLNIKRTEIEAAIEEENLTLAEELMADAKAIKKEIEDLEKLEVQDTAEEKNKEENGVRSMTKRNEIIEDADLNTGEDEVRANFLHYISTGELRAEGLKTDSNAVLIPKDIATEVIDYTDDVSALSNLVQVKEVKNGQGEIAFFDGKSVSPLTEVAELEQNPMVGIQQIKKVGYKAKTYRGYYPVSKESIEDGVGALTLVKDVLREAKKATENKLILDELNKKQATEVTTFDDVKKALNITLAPKYKKQIVVSQSVFNWLDTLKDGNNRYLLQDSISAQSGKQINGIPVEVFEDEMIGETTMYVGDMKGAVALIVRSIYEAQWTSYMQFAECLMIAVRLDCKSLNPNAVVKLNVAAAKSELSL</sequence>
<dbReference type="OrthoDB" id="85826at2"/>
<feature type="coiled-coil region" evidence="2">
    <location>
        <begin position="10"/>
        <end position="56"/>
    </location>
</feature>
<protein>
    <recommendedName>
        <fullName evidence="3">Phage capsid-like C-terminal domain-containing protein</fullName>
    </recommendedName>
</protein>
<evidence type="ECO:0000256" key="1">
    <source>
        <dbReference type="ARBA" id="ARBA00004328"/>
    </source>
</evidence>
<gene>
    <name evidence="4" type="ordered locus">MCCL_1524</name>
</gene>
<dbReference type="InterPro" id="IPR054612">
    <property type="entry name" value="Phage_capsid-like_C"/>
</dbReference>
<comment type="subcellular location">
    <subcellularLocation>
        <location evidence="1">Virion</location>
    </subcellularLocation>
</comment>
<dbReference type="eggNOG" id="COG4653">
    <property type="taxonomic scope" value="Bacteria"/>
</dbReference>
<dbReference type="Pfam" id="PF05065">
    <property type="entry name" value="Phage_capsid"/>
    <property type="match status" value="1"/>
</dbReference>
<dbReference type="RefSeq" id="WP_012657429.1">
    <property type="nucleotide sequence ID" value="NC_011999.1"/>
</dbReference>
<dbReference type="SUPFAM" id="SSF56563">
    <property type="entry name" value="Major capsid protein gp5"/>
    <property type="match status" value="1"/>
</dbReference>
<dbReference type="STRING" id="458233.MCCL_1524"/>